<accession>A0A075K8H3</accession>
<keyword evidence="2" id="KW-0472">Membrane</keyword>
<gene>
    <name evidence="4" type="ORF">HY57_15285</name>
</gene>
<feature type="signal peptide" evidence="2">
    <location>
        <begin position="1"/>
        <end position="26"/>
    </location>
</feature>
<protein>
    <submittedName>
        <fullName evidence="4">RND transporter</fullName>
    </submittedName>
</protein>
<dbReference type="Gene3D" id="1.20.1600.10">
    <property type="entry name" value="Outer membrane efflux proteins (OEP)"/>
    <property type="match status" value="1"/>
</dbReference>
<reference evidence="4 5" key="1">
    <citation type="submission" date="2014-07" db="EMBL/GenBank/DDBJ databases">
        <title>Complete Genome Sequence of Dyella japonica Strain A8 Isolated from Malaysian Tropical Soil.</title>
        <authorList>
            <person name="Hui R.K.H."/>
            <person name="Chen J.-W."/>
            <person name="Chan K.-G."/>
            <person name="Leung F.C.C."/>
        </authorList>
    </citation>
    <scope>NUCLEOTIDE SEQUENCE [LARGE SCALE GENOMIC DNA]</scope>
    <source>
        <strain evidence="4 5">A8</strain>
    </source>
</reference>
<comment type="similarity">
    <text evidence="1 2">Belongs to the outer membrane factor (OMF) (TC 1.B.17) family.</text>
</comment>
<sequence>MKRFPRHLLALAVAAALAGCSFAPPAKPPKAPEPASYTVAPAPVASAEAGGVSQRFTAGVPAVPVWWHAYGSAELDAMVDEGLRNSPSLEATRHTLESVRQQYRAEVGNALWPSLDAGGQVSRQRALGLPNIGRPTNIYNVFAGQLQLGYDFDLFGVSRNEVKQAAAQVDAQSYQFDAARRALAANIVISAVRASSLAEQVSATERLSTLAREQVDLADKAYRLGAAAHEDVLGAQRNAASIDAGLPGLRAQALRERHALAVLMGRTPDQSPAVLTLASLSLPADVPVVVPSELLSQRPDVLAAEANVRATSAQVGVATGNMFPHLSLSASLGTGAFDRARLFTGAGTIWGATAGLTQPIFHGGALRAQRKAAIANYEAAIAQYQQTVLGAFQNVADTLTALDQDALALKAAEGGETSARQSNDDAQQRYRLGSVSYPVTVASEQRWQNARVQAIQATAARLIDTAALYQAMGTPSDETVGGRGDGVPSRDGQGAR</sequence>
<dbReference type="HOGENOM" id="CLU_012817_13_0_6"/>
<keyword evidence="2" id="KW-1134">Transmembrane beta strand</keyword>
<evidence type="ECO:0000256" key="2">
    <source>
        <dbReference type="RuleBase" id="RU362097"/>
    </source>
</evidence>
<dbReference type="PROSITE" id="PS51257">
    <property type="entry name" value="PROKAR_LIPOPROTEIN"/>
    <property type="match status" value="1"/>
</dbReference>
<organism evidence="4 5">
    <name type="scientific">Dyella japonica A8</name>
    <dbReference type="NCBI Taxonomy" id="1217721"/>
    <lineage>
        <taxon>Bacteria</taxon>
        <taxon>Pseudomonadati</taxon>
        <taxon>Pseudomonadota</taxon>
        <taxon>Gammaproteobacteria</taxon>
        <taxon>Lysobacterales</taxon>
        <taxon>Rhodanobacteraceae</taxon>
        <taxon>Dyella</taxon>
    </lineage>
</organism>
<dbReference type="InterPro" id="IPR010131">
    <property type="entry name" value="MdtP/NodT-like"/>
</dbReference>
<dbReference type="PANTHER" id="PTHR30203">
    <property type="entry name" value="OUTER MEMBRANE CATION EFFLUX PROTEIN"/>
    <property type="match status" value="1"/>
</dbReference>
<evidence type="ECO:0000313" key="4">
    <source>
        <dbReference type="EMBL" id="AIF48498.1"/>
    </source>
</evidence>
<dbReference type="PATRIC" id="fig|1217721.7.peg.3130"/>
<dbReference type="Proteomes" id="UP000027987">
    <property type="component" value="Chromosome"/>
</dbReference>
<dbReference type="NCBIfam" id="TIGR01845">
    <property type="entry name" value="outer_NodT"/>
    <property type="match status" value="1"/>
</dbReference>
<dbReference type="RefSeq" id="WP_019466704.1">
    <property type="nucleotide sequence ID" value="NZ_ALOY01000177.1"/>
</dbReference>
<keyword evidence="2" id="KW-0812">Transmembrane</keyword>
<dbReference type="KEGG" id="dja:HY57_15285"/>
<dbReference type="EMBL" id="CP008884">
    <property type="protein sequence ID" value="AIF48498.1"/>
    <property type="molecule type" value="Genomic_DNA"/>
</dbReference>
<keyword evidence="2" id="KW-0449">Lipoprotein</keyword>
<feature type="region of interest" description="Disordered" evidence="3">
    <location>
        <begin position="473"/>
        <end position="496"/>
    </location>
</feature>
<keyword evidence="2" id="KW-0732">Signal</keyword>
<dbReference type="STRING" id="1217721.HY57_15285"/>
<dbReference type="SUPFAM" id="SSF56954">
    <property type="entry name" value="Outer membrane efflux proteins (OEP)"/>
    <property type="match status" value="1"/>
</dbReference>
<dbReference type="Pfam" id="PF02321">
    <property type="entry name" value="OEP"/>
    <property type="match status" value="2"/>
</dbReference>
<evidence type="ECO:0000256" key="3">
    <source>
        <dbReference type="SAM" id="MobiDB-lite"/>
    </source>
</evidence>
<name>A0A075K8H3_9GAMM</name>
<dbReference type="Gene3D" id="2.20.200.10">
    <property type="entry name" value="Outer membrane efflux proteins (OEP)"/>
    <property type="match status" value="1"/>
</dbReference>
<dbReference type="AlphaFoldDB" id="A0A075K8H3"/>
<dbReference type="InterPro" id="IPR003423">
    <property type="entry name" value="OMP_efflux"/>
</dbReference>
<comment type="subcellular location">
    <subcellularLocation>
        <location evidence="2">Cell outer membrane</location>
        <topology evidence="2">Lipid-anchor</topology>
    </subcellularLocation>
</comment>
<dbReference type="GO" id="GO:0009279">
    <property type="term" value="C:cell outer membrane"/>
    <property type="evidence" value="ECO:0007669"/>
    <property type="project" value="UniProtKB-SubCell"/>
</dbReference>
<dbReference type="GO" id="GO:0015562">
    <property type="term" value="F:efflux transmembrane transporter activity"/>
    <property type="evidence" value="ECO:0007669"/>
    <property type="project" value="InterPro"/>
</dbReference>
<evidence type="ECO:0000256" key="1">
    <source>
        <dbReference type="ARBA" id="ARBA00007613"/>
    </source>
</evidence>
<dbReference type="OrthoDB" id="9770517at2"/>
<proteinExistence type="inferred from homology"/>
<dbReference type="PANTHER" id="PTHR30203:SF33">
    <property type="entry name" value="BLR4455 PROTEIN"/>
    <property type="match status" value="1"/>
</dbReference>
<keyword evidence="2" id="KW-0564">Palmitate</keyword>
<feature type="chain" id="PRO_5001432631" evidence="2">
    <location>
        <begin position="27"/>
        <end position="496"/>
    </location>
</feature>
<evidence type="ECO:0000313" key="5">
    <source>
        <dbReference type="Proteomes" id="UP000027987"/>
    </source>
</evidence>
<keyword evidence="5" id="KW-1185">Reference proteome</keyword>